<name>A0A0C2S0C4_AMAMK</name>
<accession>A0A0C2S0C4</accession>
<dbReference type="HOGENOM" id="CLU_049746_0_0_1"/>
<protein>
    <recommendedName>
        <fullName evidence="3">F-box domain-containing protein</fullName>
    </recommendedName>
</protein>
<gene>
    <name evidence="1" type="ORF">M378DRAFT_17376</name>
</gene>
<dbReference type="AlphaFoldDB" id="A0A0C2S0C4"/>
<evidence type="ECO:0000313" key="2">
    <source>
        <dbReference type="Proteomes" id="UP000054549"/>
    </source>
</evidence>
<keyword evidence="2" id="KW-1185">Reference proteome</keyword>
<dbReference type="InterPro" id="IPR032675">
    <property type="entry name" value="LRR_dom_sf"/>
</dbReference>
<evidence type="ECO:0008006" key="3">
    <source>
        <dbReference type="Google" id="ProtNLM"/>
    </source>
</evidence>
<dbReference type="InParanoid" id="A0A0C2S0C4"/>
<proteinExistence type="predicted"/>
<reference evidence="1 2" key="1">
    <citation type="submission" date="2014-04" db="EMBL/GenBank/DDBJ databases">
        <title>Evolutionary Origins and Diversification of the Mycorrhizal Mutualists.</title>
        <authorList>
            <consortium name="DOE Joint Genome Institute"/>
            <consortium name="Mycorrhizal Genomics Consortium"/>
            <person name="Kohler A."/>
            <person name="Kuo A."/>
            <person name="Nagy L.G."/>
            <person name="Floudas D."/>
            <person name="Copeland A."/>
            <person name="Barry K.W."/>
            <person name="Cichocki N."/>
            <person name="Veneault-Fourrey C."/>
            <person name="LaButti K."/>
            <person name="Lindquist E.A."/>
            <person name="Lipzen A."/>
            <person name="Lundell T."/>
            <person name="Morin E."/>
            <person name="Murat C."/>
            <person name="Riley R."/>
            <person name="Ohm R."/>
            <person name="Sun H."/>
            <person name="Tunlid A."/>
            <person name="Henrissat B."/>
            <person name="Grigoriev I.V."/>
            <person name="Hibbett D.S."/>
            <person name="Martin F."/>
        </authorList>
    </citation>
    <scope>NUCLEOTIDE SEQUENCE [LARGE SCALE GENOMIC DNA]</scope>
    <source>
        <strain evidence="1 2">Koide BX008</strain>
    </source>
</reference>
<sequence length="401" mass="45878">MSPQFWSSLVVNIWEAHLTNVERALLLIEMAIQRSKNHPLTFQFKIDKDNESDLSDCHKLLEALMAQSTRWLNIYLDLPSSMTSLLYAVKTRLPILRTFRLIITRDDTPNDENALQFGDLFEEAPQVRHASIIEYSLAAWKLNWSSITTLHLHFQRRVQSESLVNFLQGLEHLEELYLDGGGCDSFAPRVALPFLRCLGIAAMENLALFEAPALEELYIKSFSNRTATQYSWLVRDLVGPLNHLKTLVLLLTSIDMAVLTFQCLPDVPNIDFHVQDLSILKILPLCPSARHLETMTVGLALDYEDRELFDVLNLFELWSAQGNATTGFGPFQGLQRFTLILYNRQHEVVIDRIESRITGLFEERGVQCSIKHQWPLEEDYGDLVVPPFDLFGGQVANYLLN</sequence>
<dbReference type="OrthoDB" id="3082921at2759"/>
<organism evidence="1 2">
    <name type="scientific">Amanita muscaria (strain Koide BX008)</name>
    <dbReference type="NCBI Taxonomy" id="946122"/>
    <lineage>
        <taxon>Eukaryota</taxon>
        <taxon>Fungi</taxon>
        <taxon>Dikarya</taxon>
        <taxon>Basidiomycota</taxon>
        <taxon>Agaricomycotina</taxon>
        <taxon>Agaricomycetes</taxon>
        <taxon>Agaricomycetidae</taxon>
        <taxon>Agaricales</taxon>
        <taxon>Pluteineae</taxon>
        <taxon>Amanitaceae</taxon>
        <taxon>Amanita</taxon>
    </lineage>
</organism>
<dbReference type="SUPFAM" id="SSF52047">
    <property type="entry name" value="RNI-like"/>
    <property type="match status" value="1"/>
</dbReference>
<dbReference type="Gene3D" id="3.80.10.10">
    <property type="entry name" value="Ribonuclease Inhibitor"/>
    <property type="match status" value="1"/>
</dbReference>
<dbReference type="Proteomes" id="UP000054549">
    <property type="component" value="Unassembled WGS sequence"/>
</dbReference>
<dbReference type="STRING" id="946122.A0A0C2S0C4"/>
<evidence type="ECO:0000313" key="1">
    <source>
        <dbReference type="EMBL" id="KIL56100.1"/>
    </source>
</evidence>
<dbReference type="EMBL" id="KN818447">
    <property type="protein sequence ID" value="KIL56100.1"/>
    <property type="molecule type" value="Genomic_DNA"/>
</dbReference>